<dbReference type="InterPro" id="IPR010985">
    <property type="entry name" value="Ribbon_hlx_hlx"/>
</dbReference>
<protein>
    <recommendedName>
        <fullName evidence="3">Arc family DNA-binding protein</fullName>
    </recommendedName>
</protein>
<dbReference type="GO" id="GO:0006355">
    <property type="term" value="P:regulation of DNA-templated transcription"/>
    <property type="evidence" value="ECO:0007669"/>
    <property type="project" value="InterPro"/>
</dbReference>
<sequence>MTSDKFTKEEDKRFTLRINKKIFKLVENEAEKERRSVGRQIEAILAQHFDNENKE</sequence>
<reference evidence="2" key="1">
    <citation type="submission" date="2015-10" db="EMBL/GenBank/DDBJ databases">
        <authorList>
            <person name="Crossman L.C."/>
        </authorList>
    </citation>
    <scope>NUCLEOTIDE SEQUENCE [LARGE SCALE GENOMIC DNA]</scope>
    <source>
        <strain evidence="2">20-2</strain>
    </source>
</reference>
<evidence type="ECO:0000313" key="2">
    <source>
        <dbReference type="Proteomes" id="UP000235484"/>
    </source>
</evidence>
<dbReference type="RefSeq" id="WP_180977169.1">
    <property type="nucleotide sequence ID" value="NZ_LN887683.1"/>
</dbReference>
<gene>
    <name evidence="1" type="ORF">LRLP16767_LR202_02116</name>
</gene>
<accession>A0A0U5JXS9</accession>
<dbReference type="AlphaFoldDB" id="A0A0U5JXS9"/>
<proteinExistence type="predicted"/>
<dbReference type="Gene3D" id="1.10.1220.10">
    <property type="entry name" value="Met repressor-like"/>
    <property type="match status" value="1"/>
</dbReference>
<dbReference type="InterPro" id="IPR013321">
    <property type="entry name" value="Arc_rbn_hlx_hlx"/>
</dbReference>
<name>A0A0U5JXS9_LIMRT</name>
<organism evidence="1 2">
    <name type="scientific">Limosilactobacillus reuteri</name>
    <name type="common">Lactobacillus reuteri</name>
    <dbReference type="NCBI Taxonomy" id="1598"/>
    <lineage>
        <taxon>Bacteria</taxon>
        <taxon>Bacillati</taxon>
        <taxon>Bacillota</taxon>
        <taxon>Bacilli</taxon>
        <taxon>Lactobacillales</taxon>
        <taxon>Lactobacillaceae</taxon>
        <taxon>Limosilactobacillus</taxon>
    </lineage>
</organism>
<dbReference type="Proteomes" id="UP000235484">
    <property type="component" value="Unassembled WGS sequence"/>
</dbReference>
<dbReference type="SUPFAM" id="SSF47598">
    <property type="entry name" value="Ribbon-helix-helix"/>
    <property type="match status" value="1"/>
</dbReference>
<dbReference type="EMBL" id="LN887683">
    <property type="protein sequence ID" value="CUR42446.1"/>
    <property type="molecule type" value="Genomic_DNA"/>
</dbReference>
<evidence type="ECO:0008006" key="3">
    <source>
        <dbReference type="Google" id="ProtNLM"/>
    </source>
</evidence>
<evidence type="ECO:0000313" key="1">
    <source>
        <dbReference type="EMBL" id="CUR42446.1"/>
    </source>
</evidence>